<dbReference type="AlphaFoldDB" id="A0A1M6RDS8"/>
<keyword evidence="1" id="KW-0472">Membrane</keyword>
<dbReference type="PANTHER" id="PTHR40040">
    <property type="entry name" value="SMALL HYDROPHOBIC PROTEIN-RELATED"/>
    <property type="match status" value="1"/>
</dbReference>
<organism evidence="2 3">
    <name type="scientific">Tepidibacter formicigenes DSM 15518</name>
    <dbReference type="NCBI Taxonomy" id="1123349"/>
    <lineage>
        <taxon>Bacteria</taxon>
        <taxon>Bacillati</taxon>
        <taxon>Bacillota</taxon>
        <taxon>Clostridia</taxon>
        <taxon>Peptostreptococcales</taxon>
        <taxon>Peptostreptococcaceae</taxon>
        <taxon>Tepidibacter</taxon>
    </lineage>
</organism>
<dbReference type="Proteomes" id="UP000242497">
    <property type="component" value="Unassembled WGS sequence"/>
</dbReference>
<keyword evidence="1" id="KW-1133">Transmembrane helix</keyword>
<protein>
    <recommendedName>
        <fullName evidence="4">DUF4190 domain-containing protein</fullName>
    </recommendedName>
</protein>
<dbReference type="RefSeq" id="WP_072889737.1">
    <property type="nucleotide sequence ID" value="NZ_FRAE01000055.1"/>
</dbReference>
<proteinExistence type="predicted"/>
<keyword evidence="3" id="KW-1185">Reference proteome</keyword>
<dbReference type="InterPro" id="IPR055338">
    <property type="entry name" value="YqfX-like"/>
</dbReference>
<accession>A0A1M6RDS8</accession>
<dbReference type="PANTHER" id="PTHR40040:SF1">
    <property type="entry name" value="MEMBRANE PROTEIN"/>
    <property type="match status" value="1"/>
</dbReference>
<sequence>MSRKHNNRKDNKKYRDDNVEYATEFAPNKTEYSENRNYDNVFESSNIIGYLAILSSIVSLFTYPVTFGVIGIVLGIVSVFSKAKTLGYWAIGIGLVTSLTSLFFKIAVLSFIFRLF</sequence>
<feature type="transmembrane region" description="Helical" evidence="1">
    <location>
        <begin position="86"/>
        <end position="113"/>
    </location>
</feature>
<keyword evidence="1" id="KW-0812">Transmembrane</keyword>
<gene>
    <name evidence="2" type="ORF">SAMN02744037_02085</name>
</gene>
<evidence type="ECO:0008006" key="4">
    <source>
        <dbReference type="Google" id="ProtNLM"/>
    </source>
</evidence>
<feature type="transmembrane region" description="Helical" evidence="1">
    <location>
        <begin position="47"/>
        <end position="80"/>
    </location>
</feature>
<evidence type="ECO:0000313" key="3">
    <source>
        <dbReference type="Proteomes" id="UP000242497"/>
    </source>
</evidence>
<name>A0A1M6RDS8_9FIRM</name>
<dbReference type="EMBL" id="FRAE01000055">
    <property type="protein sequence ID" value="SHK30583.1"/>
    <property type="molecule type" value="Genomic_DNA"/>
</dbReference>
<reference evidence="3" key="1">
    <citation type="submission" date="2016-11" db="EMBL/GenBank/DDBJ databases">
        <authorList>
            <person name="Varghese N."/>
            <person name="Submissions S."/>
        </authorList>
    </citation>
    <scope>NUCLEOTIDE SEQUENCE [LARGE SCALE GENOMIC DNA]</scope>
    <source>
        <strain evidence="3">DSM 15518</strain>
    </source>
</reference>
<dbReference type="OrthoDB" id="1754157at2"/>
<evidence type="ECO:0000256" key="1">
    <source>
        <dbReference type="SAM" id="Phobius"/>
    </source>
</evidence>
<evidence type="ECO:0000313" key="2">
    <source>
        <dbReference type="EMBL" id="SHK30583.1"/>
    </source>
</evidence>